<feature type="active site" description="Proton acceptor" evidence="4">
    <location>
        <position position="200"/>
    </location>
</feature>
<dbReference type="InterPro" id="IPR002641">
    <property type="entry name" value="PNPLA_dom"/>
</dbReference>
<evidence type="ECO:0000259" key="7">
    <source>
        <dbReference type="PROSITE" id="PS51635"/>
    </source>
</evidence>
<dbReference type="InterPro" id="IPR016035">
    <property type="entry name" value="Acyl_Trfase/lysoPLipase"/>
</dbReference>
<dbReference type="GO" id="GO:0016787">
    <property type="term" value="F:hydrolase activity"/>
    <property type="evidence" value="ECO:0007669"/>
    <property type="project" value="UniProtKB-UniRule"/>
</dbReference>
<dbReference type="EMBL" id="CP022115">
    <property type="protein sequence ID" value="ASJ26132.1"/>
    <property type="molecule type" value="Genomic_DNA"/>
</dbReference>
<evidence type="ECO:0000256" key="2">
    <source>
        <dbReference type="ARBA" id="ARBA00022963"/>
    </source>
</evidence>
<evidence type="ECO:0000256" key="3">
    <source>
        <dbReference type="ARBA" id="ARBA00023098"/>
    </source>
</evidence>
<feature type="signal peptide" evidence="6">
    <location>
        <begin position="1"/>
        <end position="25"/>
    </location>
</feature>
<reference evidence="9" key="1">
    <citation type="submission" date="2017-06" db="EMBL/GenBank/DDBJ databases">
        <title>Whole genome sequence of Laribacter hongkongensis LHGZ1.</title>
        <authorList>
            <person name="Chen D."/>
            <person name="Wu H."/>
            <person name="Chen J."/>
        </authorList>
    </citation>
    <scope>NUCLEOTIDE SEQUENCE [LARGE SCALE GENOMIC DNA]</scope>
    <source>
        <strain evidence="9">LHGZ1</strain>
    </source>
</reference>
<dbReference type="PANTHER" id="PTHR14226">
    <property type="entry name" value="NEUROPATHY TARGET ESTERASE/SWISS CHEESE D.MELANOGASTER"/>
    <property type="match status" value="1"/>
</dbReference>
<keyword evidence="8" id="KW-0812">Transmembrane</keyword>
<sequence length="320" mass="33468">MHRRQFLVAGAALLLAACASTPDNPAPSSRSPATPVPPPAPDAPPPPPPKVRVALALGGGAAKGFAHVGVIKLLESHKIPVDIITGTSAGSFVGALYAAGYSGFQLQRIAQRLDESELRDLTVSTEGFLKGEALQDWVNRMVKNRQIQDLPREFGAVATDLDSGRGVLFRRGNTGQAVRASCSIPNIFQPAPISGRRYVDGGLSEPVPVLAAREMGADLVIAVDISAKARHGGRAEGFLGLLDQSVTIMGEKLLAQQIRSADVIIRPNIAGVGAADFASRNRIILEGEKAAQKALPLIRRAIAAKQRELAARAAAGGAGR</sequence>
<protein>
    <submittedName>
        <fullName evidence="8">Putative transmembrane protein</fullName>
    </submittedName>
</protein>
<dbReference type="Pfam" id="PF01734">
    <property type="entry name" value="Patatin"/>
    <property type="match status" value="1"/>
</dbReference>
<feature type="chain" id="PRO_5011579349" evidence="6">
    <location>
        <begin position="26"/>
        <end position="320"/>
    </location>
</feature>
<evidence type="ECO:0000256" key="4">
    <source>
        <dbReference type="PROSITE-ProRule" id="PRU01161"/>
    </source>
</evidence>
<evidence type="ECO:0000256" key="6">
    <source>
        <dbReference type="SAM" id="SignalP"/>
    </source>
</evidence>
<feature type="domain" description="PNPLA" evidence="7">
    <location>
        <begin position="55"/>
        <end position="213"/>
    </location>
</feature>
<evidence type="ECO:0000313" key="9">
    <source>
        <dbReference type="Proteomes" id="UP000197424"/>
    </source>
</evidence>
<proteinExistence type="predicted"/>
<dbReference type="CDD" id="cd07205">
    <property type="entry name" value="Pat_PNPLA6_PNPLA7_NTE1_like"/>
    <property type="match status" value="1"/>
</dbReference>
<name>A0A248LN87_9NEIS</name>
<gene>
    <name evidence="8" type="ORF">LHGZ1_3301</name>
</gene>
<feature type="short sequence motif" description="GXSXG" evidence="4">
    <location>
        <begin position="86"/>
        <end position="90"/>
    </location>
</feature>
<dbReference type="InterPro" id="IPR050301">
    <property type="entry name" value="NTE"/>
</dbReference>
<keyword evidence="8" id="KW-0472">Membrane</keyword>
<evidence type="ECO:0000256" key="5">
    <source>
        <dbReference type="SAM" id="MobiDB-lite"/>
    </source>
</evidence>
<feature type="active site" description="Nucleophile" evidence="4">
    <location>
        <position position="88"/>
    </location>
</feature>
<dbReference type="OMA" id="IGKYHFV"/>
<feature type="region of interest" description="Disordered" evidence="5">
    <location>
        <begin position="22"/>
        <end position="49"/>
    </location>
</feature>
<dbReference type="Gene3D" id="3.40.1090.10">
    <property type="entry name" value="Cytosolic phospholipase A2 catalytic domain"/>
    <property type="match status" value="2"/>
</dbReference>
<comment type="caution">
    <text evidence="4">Lacks conserved residue(s) required for the propagation of feature annotation.</text>
</comment>
<dbReference type="RefSeq" id="WP_012698554.1">
    <property type="nucleotide sequence ID" value="NZ_CP022115.1"/>
</dbReference>
<evidence type="ECO:0000313" key="8">
    <source>
        <dbReference type="EMBL" id="ASJ26132.1"/>
    </source>
</evidence>
<dbReference type="PROSITE" id="PS51635">
    <property type="entry name" value="PNPLA"/>
    <property type="match status" value="1"/>
</dbReference>
<feature type="short sequence motif" description="DGA/G" evidence="4">
    <location>
        <begin position="200"/>
        <end position="202"/>
    </location>
</feature>
<feature type="compositionally biased region" description="Pro residues" evidence="5">
    <location>
        <begin position="34"/>
        <end position="49"/>
    </location>
</feature>
<dbReference type="Proteomes" id="UP000197424">
    <property type="component" value="Chromosome"/>
</dbReference>
<dbReference type="OrthoDB" id="5290098at2"/>
<dbReference type="PROSITE" id="PS51257">
    <property type="entry name" value="PROKAR_LIPOPROTEIN"/>
    <property type="match status" value="1"/>
</dbReference>
<keyword evidence="6" id="KW-0732">Signal</keyword>
<keyword evidence="3 4" id="KW-0443">Lipid metabolism</keyword>
<dbReference type="GO" id="GO:0016042">
    <property type="term" value="P:lipid catabolic process"/>
    <property type="evidence" value="ECO:0007669"/>
    <property type="project" value="UniProtKB-UniRule"/>
</dbReference>
<dbReference type="PANTHER" id="PTHR14226:SF76">
    <property type="entry name" value="NTE FAMILY PROTEIN RSSA"/>
    <property type="match status" value="1"/>
</dbReference>
<organism evidence="8 9">
    <name type="scientific">Laribacter hongkongensis</name>
    <dbReference type="NCBI Taxonomy" id="168471"/>
    <lineage>
        <taxon>Bacteria</taxon>
        <taxon>Pseudomonadati</taxon>
        <taxon>Pseudomonadota</taxon>
        <taxon>Betaproteobacteria</taxon>
        <taxon>Neisseriales</taxon>
        <taxon>Aquaspirillaceae</taxon>
        <taxon>Laribacter</taxon>
    </lineage>
</organism>
<accession>A0A248LN87</accession>
<evidence type="ECO:0000256" key="1">
    <source>
        <dbReference type="ARBA" id="ARBA00022801"/>
    </source>
</evidence>
<keyword evidence="1 4" id="KW-0378">Hydrolase</keyword>
<dbReference type="AlphaFoldDB" id="A0A248LN87"/>
<keyword evidence="2 4" id="KW-0442">Lipid degradation</keyword>
<dbReference type="SUPFAM" id="SSF52151">
    <property type="entry name" value="FabD/lysophospholipase-like"/>
    <property type="match status" value="1"/>
</dbReference>